<accession>A0A9W6VHS3</accession>
<dbReference type="InterPro" id="IPR036390">
    <property type="entry name" value="WH_DNA-bd_sf"/>
</dbReference>
<reference evidence="2" key="1">
    <citation type="submission" date="2023-03" db="EMBL/GenBank/DDBJ databases">
        <title>Amycolatopsis taiwanensis NBRC 103393.</title>
        <authorList>
            <person name="Ichikawa N."/>
            <person name="Sato H."/>
            <person name="Tonouchi N."/>
        </authorList>
    </citation>
    <scope>NUCLEOTIDE SEQUENCE</scope>
    <source>
        <strain evidence="2">NBRC 103393</strain>
    </source>
</reference>
<sequence>MAELPPRRRIRDVELLRALTHPLRAALLNYLLSVGPRTASECGQAVDSSASNCSWHLRQLAQWGLVERVEATDARERPWRAVPVGLDFGTPAPDPATRAAQLAAGATWLRESDVLTQRFLDSVDDFEPEWQNASTLNYYALRVTPDELTELNRAVDELVRPYVTALRQDAPEGARTVHAGWRAFPRVEANGELSS</sequence>
<dbReference type="RefSeq" id="WP_285487951.1">
    <property type="nucleotide sequence ID" value="NZ_BSTI01000009.1"/>
</dbReference>
<dbReference type="Pfam" id="PF12840">
    <property type="entry name" value="HTH_20"/>
    <property type="match status" value="1"/>
</dbReference>
<organism evidence="2 3">
    <name type="scientific">Amycolatopsis taiwanensis</name>
    <dbReference type="NCBI Taxonomy" id="342230"/>
    <lineage>
        <taxon>Bacteria</taxon>
        <taxon>Bacillati</taxon>
        <taxon>Actinomycetota</taxon>
        <taxon>Actinomycetes</taxon>
        <taxon>Pseudonocardiales</taxon>
        <taxon>Pseudonocardiaceae</taxon>
        <taxon>Amycolatopsis</taxon>
    </lineage>
</organism>
<name>A0A9W6VHS3_9PSEU</name>
<dbReference type="GO" id="GO:0003700">
    <property type="term" value="F:DNA-binding transcription factor activity"/>
    <property type="evidence" value="ECO:0007669"/>
    <property type="project" value="InterPro"/>
</dbReference>
<dbReference type="CDD" id="cd00090">
    <property type="entry name" value="HTH_ARSR"/>
    <property type="match status" value="1"/>
</dbReference>
<dbReference type="AlphaFoldDB" id="A0A9W6VHS3"/>
<dbReference type="SUPFAM" id="SSF46785">
    <property type="entry name" value="Winged helix' DNA-binding domain"/>
    <property type="match status" value="1"/>
</dbReference>
<dbReference type="Proteomes" id="UP001165136">
    <property type="component" value="Unassembled WGS sequence"/>
</dbReference>
<protein>
    <submittedName>
        <fullName evidence="2">Transcriptional regulator</fullName>
    </submittedName>
</protein>
<gene>
    <name evidence="2" type="ORF">Atai01_43210</name>
</gene>
<evidence type="ECO:0000313" key="3">
    <source>
        <dbReference type="Proteomes" id="UP001165136"/>
    </source>
</evidence>
<evidence type="ECO:0000259" key="1">
    <source>
        <dbReference type="SMART" id="SM00418"/>
    </source>
</evidence>
<dbReference type="EMBL" id="BSTI01000009">
    <property type="protein sequence ID" value="GLY67702.1"/>
    <property type="molecule type" value="Genomic_DNA"/>
</dbReference>
<feature type="domain" description="HTH arsR-type" evidence="1">
    <location>
        <begin position="14"/>
        <end position="160"/>
    </location>
</feature>
<dbReference type="SMART" id="SM00418">
    <property type="entry name" value="HTH_ARSR"/>
    <property type="match status" value="1"/>
</dbReference>
<comment type="caution">
    <text evidence="2">The sequence shown here is derived from an EMBL/GenBank/DDBJ whole genome shotgun (WGS) entry which is preliminary data.</text>
</comment>
<proteinExistence type="predicted"/>
<dbReference type="InterPro" id="IPR036388">
    <property type="entry name" value="WH-like_DNA-bd_sf"/>
</dbReference>
<keyword evidence="3" id="KW-1185">Reference proteome</keyword>
<evidence type="ECO:0000313" key="2">
    <source>
        <dbReference type="EMBL" id="GLY67702.1"/>
    </source>
</evidence>
<dbReference type="InterPro" id="IPR011991">
    <property type="entry name" value="ArsR-like_HTH"/>
</dbReference>
<dbReference type="InterPro" id="IPR001845">
    <property type="entry name" value="HTH_ArsR_DNA-bd_dom"/>
</dbReference>
<dbReference type="Gene3D" id="1.10.10.10">
    <property type="entry name" value="Winged helix-like DNA-binding domain superfamily/Winged helix DNA-binding domain"/>
    <property type="match status" value="1"/>
</dbReference>